<dbReference type="AlphaFoldDB" id="A0A848LLP1"/>
<dbReference type="RefSeq" id="WP_169347837.1">
    <property type="nucleotide sequence ID" value="NZ_JABBJJ010000142.1"/>
</dbReference>
<comment type="caution">
    <text evidence="1">The sequence shown here is derived from an EMBL/GenBank/DDBJ whole genome shotgun (WGS) entry which is preliminary data.</text>
</comment>
<name>A0A848LLP1_9BACT</name>
<gene>
    <name evidence="1" type="ORF">HG543_27465</name>
</gene>
<dbReference type="EMBL" id="JABBJJ010000142">
    <property type="protein sequence ID" value="NMO18573.1"/>
    <property type="molecule type" value="Genomic_DNA"/>
</dbReference>
<reference evidence="1 2" key="1">
    <citation type="submission" date="2020-04" db="EMBL/GenBank/DDBJ databases">
        <title>Draft genome of Pyxidicoccus fallax type strain.</title>
        <authorList>
            <person name="Whitworth D.E."/>
        </authorList>
    </citation>
    <scope>NUCLEOTIDE SEQUENCE [LARGE SCALE GENOMIC DNA]</scope>
    <source>
        <strain evidence="1 2">DSM 14698</strain>
    </source>
</reference>
<sequence>MAYESDEQFLSQFPEGSSQREFHETMLGVIRSVPFPMTKRAGFALQWFLRYADVVIGDFDTRAHPAAGSNREDAELVSHVFAQVNPEPDWWLDWFRELSREELDEATFQLWREAFERRGRVLL</sequence>
<accession>A0A848LLP1</accession>
<dbReference type="Proteomes" id="UP000518300">
    <property type="component" value="Unassembled WGS sequence"/>
</dbReference>
<organism evidence="1 2">
    <name type="scientific">Pyxidicoccus fallax</name>
    <dbReference type="NCBI Taxonomy" id="394095"/>
    <lineage>
        <taxon>Bacteria</taxon>
        <taxon>Pseudomonadati</taxon>
        <taxon>Myxococcota</taxon>
        <taxon>Myxococcia</taxon>
        <taxon>Myxococcales</taxon>
        <taxon>Cystobacterineae</taxon>
        <taxon>Myxococcaceae</taxon>
        <taxon>Pyxidicoccus</taxon>
    </lineage>
</organism>
<proteinExistence type="predicted"/>
<evidence type="ECO:0000313" key="1">
    <source>
        <dbReference type="EMBL" id="NMO18573.1"/>
    </source>
</evidence>
<evidence type="ECO:0000313" key="2">
    <source>
        <dbReference type="Proteomes" id="UP000518300"/>
    </source>
</evidence>
<keyword evidence="2" id="KW-1185">Reference proteome</keyword>
<protein>
    <submittedName>
        <fullName evidence="1">Uncharacterized protein</fullName>
    </submittedName>
</protein>